<dbReference type="NCBIfam" id="NF009555">
    <property type="entry name" value="PRK13004.1"/>
    <property type="match status" value="1"/>
</dbReference>
<dbReference type="Gene3D" id="3.40.630.10">
    <property type="entry name" value="Zn peptidases"/>
    <property type="match status" value="2"/>
</dbReference>
<sequence length="409" mass="46061">MKTIGGDFVHEALKLAYKYKDDIVQFMSKLIKTKSYSGSEAEVIKVINDEMEKVGFNEITVDGLGNIIGKIGNGKTTIAMDAHIDTVDIGNENLWDFEPFSGHFDEKYVYGRGASDQKAGMCSMVYGIKILKELNLLDNFTLYVTGTVMEEDCDGLCWRYIIEEDKIKPDFVLITEPTSLKINRGHRGRIEFKIRTNGISAHASAPERGVNAIYKMAKIITEIEKLNNKLESDSVLGKGTIVVSQIFSKSPSQNAVPDQCEIHIDRRINEKETKKIVFEEITDIFEKAGINDAEIIELYYKKPSYTGKVYLTEKYFPAWIFPEDSEIVKSAVKNYETLFETTPTIDKWIFSTNGTVTAGVYNIPTVGFGPGEEKYAHAPNERVKIEHLLKAAAFYATFPKTLVKMLKGE</sequence>
<keyword evidence="4" id="KW-0862">Zinc</keyword>
<dbReference type="InterPro" id="IPR036264">
    <property type="entry name" value="Bact_exopeptidase_dim_dom"/>
</dbReference>
<dbReference type="InterPro" id="IPR017706">
    <property type="entry name" value="Peptidase_M20/DapE_YgeY"/>
</dbReference>
<dbReference type="Gene3D" id="3.30.70.360">
    <property type="match status" value="1"/>
</dbReference>
<dbReference type="PANTHER" id="PTHR43808:SF31">
    <property type="entry name" value="N-ACETYL-L-CITRULLINE DEACETYLASE"/>
    <property type="match status" value="1"/>
</dbReference>
<evidence type="ECO:0000313" key="6">
    <source>
        <dbReference type="EMBL" id="APT73198.1"/>
    </source>
</evidence>
<comment type="cofactor">
    <cofactor evidence="1">
        <name>Zn(2+)</name>
        <dbReference type="ChEBI" id="CHEBI:29105"/>
    </cofactor>
</comment>
<protein>
    <submittedName>
        <fullName evidence="6">Peptidase M20</fullName>
    </submittedName>
</protein>
<organism evidence="6 7">
    <name type="scientific">Thermosipho melanesiensis</name>
    <dbReference type="NCBI Taxonomy" id="46541"/>
    <lineage>
        <taxon>Bacteria</taxon>
        <taxon>Thermotogati</taxon>
        <taxon>Thermotogota</taxon>
        <taxon>Thermotogae</taxon>
        <taxon>Thermotogales</taxon>
        <taxon>Fervidobacteriaceae</taxon>
        <taxon>Thermosipho</taxon>
    </lineage>
</organism>
<dbReference type="InterPro" id="IPR011650">
    <property type="entry name" value="Peptidase_M20_dimer"/>
</dbReference>
<dbReference type="PROSITE" id="PS00758">
    <property type="entry name" value="ARGE_DAPE_CPG2_1"/>
    <property type="match status" value="1"/>
</dbReference>
<keyword evidence="3" id="KW-0378">Hydrolase</keyword>
<dbReference type="NCBIfam" id="TIGR03526">
    <property type="entry name" value="selenium_YgeY"/>
    <property type="match status" value="1"/>
</dbReference>
<reference evidence="6 7" key="1">
    <citation type="submission" date="2014-02" db="EMBL/GenBank/DDBJ databases">
        <title>Diversity of Thermotogales isolates from hydrothermal vents.</title>
        <authorList>
            <person name="Haverkamp T.H.A."/>
            <person name="Lossouarn J."/>
            <person name="Geslin C."/>
            <person name="Nesbo C.L."/>
        </authorList>
    </citation>
    <scope>NUCLEOTIDE SEQUENCE [LARGE SCALE GENOMIC DNA]</scope>
    <source>
        <strain evidence="6 7">431</strain>
    </source>
</reference>
<evidence type="ECO:0000256" key="2">
    <source>
        <dbReference type="ARBA" id="ARBA00022723"/>
    </source>
</evidence>
<dbReference type="InterPro" id="IPR001261">
    <property type="entry name" value="ArgE/DapE_CS"/>
</dbReference>
<dbReference type="PANTHER" id="PTHR43808">
    <property type="entry name" value="ACETYLORNITHINE DEACETYLASE"/>
    <property type="match status" value="1"/>
</dbReference>
<accession>A0ABM6GCE4</accession>
<feature type="domain" description="Peptidase M20 dimerisation" evidence="5">
    <location>
        <begin position="185"/>
        <end position="291"/>
    </location>
</feature>
<keyword evidence="2" id="KW-0479">Metal-binding</keyword>
<dbReference type="EMBL" id="CP007389">
    <property type="protein sequence ID" value="APT73198.1"/>
    <property type="molecule type" value="Genomic_DNA"/>
</dbReference>
<dbReference type="SUPFAM" id="SSF53187">
    <property type="entry name" value="Zn-dependent exopeptidases"/>
    <property type="match status" value="1"/>
</dbReference>
<keyword evidence="7" id="KW-1185">Reference proteome</keyword>
<name>A0ABM6GCE4_9BACT</name>
<dbReference type="Pfam" id="PF07687">
    <property type="entry name" value="M20_dimer"/>
    <property type="match status" value="1"/>
</dbReference>
<evidence type="ECO:0000256" key="1">
    <source>
        <dbReference type="ARBA" id="ARBA00001947"/>
    </source>
</evidence>
<proteinExistence type="predicted"/>
<dbReference type="InterPro" id="IPR002933">
    <property type="entry name" value="Peptidase_M20"/>
</dbReference>
<evidence type="ECO:0000313" key="7">
    <source>
        <dbReference type="Proteomes" id="UP000185490"/>
    </source>
</evidence>
<gene>
    <name evidence="6" type="ORF">BW47_00640</name>
</gene>
<dbReference type="InterPro" id="IPR050072">
    <property type="entry name" value="Peptidase_M20A"/>
</dbReference>
<dbReference type="Pfam" id="PF01546">
    <property type="entry name" value="Peptidase_M20"/>
    <property type="match status" value="1"/>
</dbReference>
<dbReference type="Proteomes" id="UP000185490">
    <property type="component" value="Chromosome"/>
</dbReference>
<evidence type="ECO:0000259" key="5">
    <source>
        <dbReference type="Pfam" id="PF07687"/>
    </source>
</evidence>
<evidence type="ECO:0000256" key="3">
    <source>
        <dbReference type="ARBA" id="ARBA00022801"/>
    </source>
</evidence>
<evidence type="ECO:0000256" key="4">
    <source>
        <dbReference type="ARBA" id="ARBA00022833"/>
    </source>
</evidence>
<dbReference type="SUPFAM" id="SSF55031">
    <property type="entry name" value="Bacterial exopeptidase dimerisation domain"/>
    <property type="match status" value="1"/>
</dbReference>